<dbReference type="GO" id="GO:0046294">
    <property type="term" value="P:formaldehyde catabolic process"/>
    <property type="evidence" value="ECO:0007669"/>
    <property type="project" value="TreeGrafter"/>
</dbReference>
<dbReference type="InterPro" id="IPR013149">
    <property type="entry name" value="ADH-like_C"/>
</dbReference>
<evidence type="ECO:0000256" key="2">
    <source>
        <dbReference type="ARBA" id="ARBA00022723"/>
    </source>
</evidence>
<dbReference type="Proteomes" id="UP000176253">
    <property type="component" value="Unassembled WGS sequence"/>
</dbReference>
<reference evidence="7 8" key="1">
    <citation type="journal article" date="2016" name="Nat. Commun.">
        <title>Thousands of microbial genomes shed light on interconnected biogeochemical processes in an aquifer system.</title>
        <authorList>
            <person name="Anantharaman K."/>
            <person name="Brown C.T."/>
            <person name="Hug L.A."/>
            <person name="Sharon I."/>
            <person name="Castelle C.J."/>
            <person name="Probst A.J."/>
            <person name="Thomas B.C."/>
            <person name="Singh A."/>
            <person name="Wilkins M.J."/>
            <person name="Karaoz U."/>
            <person name="Brodie E.L."/>
            <person name="Williams K.H."/>
            <person name="Hubbard S.S."/>
            <person name="Banfield J.F."/>
        </authorList>
    </citation>
    <scope>NUCLEOTIDE SEQUENCE [LARGE SCALE GENOMIC DNA]</scope>
</reference>
<dbReference type="SMART" id="SM00829">
    <property type="entry name" value="PKS_ER"/>
    <property type="match status" value="1"/>
</dbReference>
<evidence type="ECO:0000313" key="8">
    <source>
        <dbReference type="Proteomes" id="UP000176253"/>
    </source>
</evidence>
<dbReference type="GO" id="GO:0051903">
    <property type="term" value="F:S-(hydroxymethyl)glutathione dehydrogenase [NAD(P)+] activity"/>
    <property type="evidence" value="ECO:0007669"/>
    <property type="project" value="TreeGrafter"/>
</dbReference>
<proteinExistence type="predicted"/>
<keyword evidence="4" id="KW-0520">NAD</keyword>
<evidence type="ECO:0000256" key="3">
    <source>
        <dbReference type="ARBA" id="ARBA00022833"/>
    </source>
</evidence>
<sequence>MKARAAVLYRINRPLEIIEIEIPKLKKGQVLVKILASGICRRQLNEVKGYYGEDKYLPHLLGHEGEGEVVETGEKVTKVKKGDYAVLTWIKGKGQEESFCQYRSKGTIINAGAITTFSDYAIISENRLVKINKRIPARVGAVLGCAIPTGIGMLRHNLKVKRGSSIAIFGVGGVGASAIIGAKMLGCKNIIAIDIDKGKLDFAKYLGATTTINYLKDNFDFRVDYAVEAAGKKEAMETAFRVIKDKGTTVVAGNLKKGELICLDPFDLIRGKRIVGSWGGEAKPDVDIPYYGRKYLTGELRIDKLITHKFKLKQINQALKMLEGGQVLGRMVIEF</sequence>
<dbReference type="InterPro" id="IPR011032">
    <property type="entry name" value="GroES-like_sf"/>
</dbReference>
<dbReference type="Pfam" id="PF08240">
    <property type="entry name" value="ADH_N"/>
    <property type="match status" value="1"/>
</dbReference>
<evidence type="ECO:0000256" key="4">
    <source>
        <dbReference type="ARBA" id="ARBA00023027"/>
    </source>
</evidence>
<dbReference type="EMBL" id="MFJM01000031">
    <property type="protein sequence ID" value="OGG17623.1"/>
    <property type="molecule type" value="Genomic_DNA"/>
</dbReference>
<keyword evidence="5" id="KW-1133">Transmembrane helix</keyword>
<gene>
    <name evidence="7" type="ORF">A3D78_05210</name>
</gene>
<dbReference type="GO" id="GO:0008270">
    <property type="term" value="F:zinc ion binding"/>
    <property type="evidence" value="ECO:0007669"/>
    <property type="project" value="TreeGrafter"/>
</dbReference>
<keyword evidence="2" id="KW-0479">Metal-binding</keyword>
<dbReference type="InterPro" id="IPR020843">
    <property type="entry name" value="ER"/>
</dbReference>
<dbReference type="InterPro" id="IPR013154">
    <property type="entry name" value="ADH-like_N"/>
</dbReference>
<feature type="domain" description="Enoyl reductase (ER)" evidence="6">
    <location>
        <begin position="10"/>
        <end position="333"/>
    </location>
</feature>
<keyword evidence="5" id="KW-0812">Transmembrane</keyword>
<name>A0A1F5ZZ35_9BACT</name>
<dbReference type="Gene3D" id="3.40.50.720">
    <property type="entry name" value="NAD(P)-binding Rossmann-like Domain"/>
    <property type="match status" value="1"/>
</dbReference>
<dbReference type="FunFam" id="3.40.50.720:FF:000003">
    <property type="entry name" value="S-(hydroxymethyl)glutathione dehydrogenase"/>
    <property type="match status" value="1"/>
</dbReference>
<dbReference type="Gene3D" id="3.90.180.10">
    <property type="entry name" value="Medium-chain alcohol dehydrogenases, catalytic domain"/>
    <property type="match status" value="1"/>
</dbReference>
<keyword evidence="3" id="KW-0862">Zinc</keyword>
<organism evidence="7 8">
    <name type="scientific">Candidatus Gottesmanbacteria bacterium RIFCSPHIGHO2_02_FULL_39_14</name>
    <dbReference type="NCBI Taxonomy" id="1798383"/>
    <lineage>
        <taxon>Bacteria</taxon>
        <taxon>Candidatus Gottesmaniibacteriota</taxon>
    </lineage>
</organism>
<dbReference type="PANTHER" id="PTHR43880:SF12">
    <property type="entry name" value="ALCOHOL DEHYDROGENASE CLASS-3"/>
    <property type="match status" value="1"/>
</dbReference>
<dbReference type="AlphaFoldDB" id="A0A1F5ZZ35"/>
<evidence type="ECO:0000256" key="1">
    <source>
        <dbReference type="ARBA" id="ARBA00001947"/>
    </source>
</evidence>
<comment type="caution">
    <text evidence="7">The sequence shown here is derived from an EMBL/GenBank/DDBJ whole genome shotgun (WGS) entry which is preliminary data.</text>
</comment>
<dbReference type="STRING" id="1798383.A3D78_05210"/>
<dbReference type="GO" id="GO:0005829">
    <property type="term" value="C:cytosol"/>
    <property type="evidence" value="ECO:0007669"/>
    <property type="project" value="TreeGrafter"/>
</dbReference>
<dbReference type="SUPFAM" id="SSF50129">
    <property type="entry name" value="GroES-like"/>
    <property type="match status" value="2"/>
</dbReference>
<evidence type="ECO:0000256" key="5">
    <source>
        <dbReference type="SAM" id="Phobius"/>
    </source>
</evidence>
<evidence type="ECO:0000313" key="7">
    <source>
        <dbReference type="EMBL" id="OGG17623.1"/>
    </source>
</evidence>
<protein>
    <recommendedName>
        <fullName evidence="6">Enoyl reductase (ER) domain-containing protein</fullName>
    </recommendedName>
</protein>
<keyword evidence="5" id="KW-0472">Membrane</keyword>
<accession>A0A1F5ZZ35</accession>
<dbReference type="SUPFAM" id="SSF51735">
    <property type="entry name" value="NAD(P)-binding Rossmann-fold domains"/>
    <property type="match status" value="1"/>
</dbReference>
<dbReference type="Pfam" id="PF00107">
    <property type="entry name" value="ADH_zinc_N"/>
    <property type="match status" value="1"/>
</dbReference>
<dbReference type="InterPro" id="IPR036291">
    <property type="entry name" value="NAD(P)-bd_dom_sf"/>
</dbReference>
<dbReference type="PANTHER" id="PTHR43880">
    <property type="entry name" value="ALCOHOL DEHYDROGENASE"/>
    <property type="match status" value="1"/>
</dbReference>
<comment type="cofactor">
    <cofactor evidence="1">
        <name>Zn(2+)</name>
        <dbReference type="ChEBI" id="CHEBI:29105"/>
    </cofactor>
</comment>
<feature type="transmembrane region" description="Helical" evidence="5">
    <location>
        <begin position="166"/>
        <end position="185"/>
    </location>
</feature>
<evidence type="ECO:0000259" key="6">
    <source>
        <dbReference type="SMART" id="SM00829"/>
    </source>
</evidence>